<evidence type="ECO:0000313" key="2">
    <source>
        <dbReference type="Proteomes" id="UP000054563"/>
    </source>
</evidence>
<dbReference type="VEuPathDB" id="FungiDB:CIHG_01413"/>
<dbReference type="EMBL" id="DS016983">
    <property type="protein sequence ID" value="KMU83630.1"/>
    <property type="molecule type" value="Genomic_DNA"/>
</dbReference>
<sequence length="117" mass="12261">MKSSMVTPIIDEGLCGNIIDPSRDEARVEAGEIDGGLRVAASDPGFGTCAGNGSFQSGEGEMHNFITIIISTICIKAACSGGHSQCLKTLCTSGALGVRAQWLKGIQQCDLDDKREQ</sequence>
<accession>A0A0J8REM1</accession>
<dbReference type="Proteomes" id="UP000054563">
    <property type="component" value="Unassembled WGS sequence"/>
</dbReference>
<reference evidence="2" key="1">
    <citation type="journal article" date="2010" name="Genome Res.">
        <title>Population genomic sequencing of Coccidioides fungi reveals recent hybridization and transposon control.</title>
        <authorList>
            <person name="Neafsey D.E."/>
            <person name="Barker B.M."/>
            <person name="Sharpton T.J."/>
            <person name="Stajich J.E."/>
            <person name="Park D.J."/>
            <person name="Whiston E."/>
            <person name="Hung C.-Y."/>
            <person name="McMahan C."/>
            <person name="White J."/>
            <person name="Sykes S."/>
            <person name="Heiman D."/>
            <person name="Young S."/>
            <person name="Zeng Q."/>
            <person name="Abouelleil A."/>
            <person name="Aftuck L."/>
            <person name="Bessette D."/>
            <person name="Brown A."/>
            <person name="FitzGerald M."/>
            <person name="Lui A."/>
            <person name="Macdonald J.P."/>
            <person name="Priest M."/>
            <person name="Orbach M.J."/>
            <person name="Galgiani J.N."/>
            <person name="Kirkland T.N."/>
            <person name="Cole G.T."/>
            <person name="Birren B.W."/>
            <person name="Henn M.R."/>
            <person name="Taylor J.W."/>
            <person name="Rounsley S.D."/>
        </authorList>
    </citation>
    <scope>NUCLEOTIDE SEQUENCE [LARGE SCALE GENOMIC DNA]</scope>
    <source>
        <strain evidence="2">H538.4</strain>
    </source>
</reference>
<dbReference type="AlphaFoldDB" id="A0A0J8REM1"/>
<name>A0A0J8REM1_COCIT</name>
<gene>
    <name evidence="1" type="ORF">CIHG_01413</name>
</gene>
<proteinExistence type="predicted"/>
<organism evidence="1 2">
    <name type="scientific">Coccidioides immitis H538.4</name>
    <dbReference type="NCBI Taxonomy" id="396776"/>
    <lineage>
        <taxon>Eukaryota</taxon>
        <taxon>Fungi</taxon>
        <taxon>Dikarya</taxon>
        <taxon>Ascomycota</taxon>
        <taxon>Pezizomycotina</taxon>
        <taxon>Eurotiomycetes</taxon>
        <taxon>Eurotiomycetidae</taxon>
        <taxon>Onygenales</taxon>
        <taxon>Onygenaceae</taxon>
        <taxon>Coccidioides</taxon>
    </lineage>
</organism>
<protein>
    <submittedName>
        <fullName evidence="1">Uncharacterized protein</fullName>
    </submittedName>
</protein>
<evidence type="ECO:0000313" key="1">
    <source>
        <dbReference type="EMBL" id="KMU83630.1"/>
    </source>
</evidence>